<sequence>MQSTFGIGFLGAGPVTQSIHLPTLARLGDAFAIRHITDVDPAVAEAVAGRVGAAHSTSTEALLDDPAVDVVAICSPNSFHAEQLIAACRAGKKAVLCEKPLAMSAAQADAITAVSAETGVPIMVGAMHTFDPGWRAAVAHWGDLPASSHTIRLSVVLPPNARFEDVATEVLSRSPFPAPDWSDVEVLAAMIHGGVMGLAIHDLPLIRRLLPRYDDLQVIDAKFLAPFGYRILFVAGGKSIELHAMVSQTWQPDWVLEAFSDDQVLHVEFTPSYVHAGSAVSTLTTSDSARVFGPATVNGYEAEWRELAAILRGELAPPSTRDLVDDVRFALTVADAAAEALRKAEVAA</sequence>
<protein>
    <submittedName>
        <fullName evidence="2">Putative dehydrogenase</fullName>
    </submittedName>
</protein>
<comment type="caution">
    <text evidence="2">The sequence shown here is derived from an EMBL/GenBank/DDBJ whole genome shotgun (WGS) entry which is preliminary data.</text>
</comment>
<evidence type="ECO:0000313" key="2">
    <source>
        <dbReference type="EMBL" id="TCO42540.1"/>
    </source>
</evidence>
<dbReference type="AlphaFoldDB" id="A0A4V2S308"/>
<dbReference type="Gene3D" id="3.30.360.10">
    <property type="entry name" value="Dihydrodipicolinate Reductase, domain 2"/>
    <property type="match status" value="1"/>
</dbReference>
<gene>
    <name evidence="2" type="ORF">EV646_113162</name>
</gene>
<dbReference type="RefSeq" id="WP_132155439.1">
    <property type="nucleotide sequence ID" value="NZ_SLWR01000013.1"/>
</dbReference>
<dbReference type="Pfam" id="PF01408">
    <property type="entry name" value="GFO_IDH_MocA"/>
    <property type="match status" value="1"/>
</dbReference>
<dbReference type="SUPFAM" id="SSF51735">
    <property type="entry name" value="NAD(P)-binding Rossmann-fold domains"/>
    <property type="match status" value="1"/>
</dbReference>
<dbReference type="EMBL" id="SLWR01000013">
    <property type="protein sequence ID" value="TCO42540.1"/>
    <property type="molecule type" value="Genomic_DNA"/>
</dbReference>
<dbReference type="PANTHER" id="PTHR43377">
    <property type="entry name" value="BILIVERDIN REDUCTASE A"/>
    <property type="match status" value="1"/>
</dbReference>
<evidence type="ECO:0000313" key="3">
    <source>
        <dbReference type="Proteomes" id="UP000295573"/>
    </source>
</evidence>
<dbReference type="PANTHER" id="PTHR43377:SF1">
    <property type="entry name" value="BILIVERDIN REDUCTASE A"/>
    <property type="match status" value="1"/>
</dbReference>
<dbReference type="OrthoDB" id="9801953at2"/>
<dbReference type="Gene3D" id="3.40.50.720">
    <property type="entry name" value="NAD(P)-binding Rossmann-like Domain"/>
    <property type="match status" value="1"/>
</dbReference>
<dbReference type="GO" id="GO:0000166">
    <property type="term" value="F:nucleotide binding"/>
    <property type="evidence" value="ECO:0007669"/>
    <property type="project" value="InterPro"/>
</dbReference>
<dbReference type="InterPro" id="IPR000683">
    <property type="entry name" value="Gfo/Idh/MocA-like_OxRdtase_N"/>
</dbReference>
<dbReference type="InterPro" id="IPR051450">
    <property type="entry name" value="Gfo/Idh/MocA_Oxidoreductases"/>
</dbReference>
<accession>A0A4V2S308</accession>
<name>A0A4V2S308_9ACTN</name>
<proteinExistence type="predicted"/>
<organism evidence="2 3">
    <name type="scientific">Kribbella antiqua</name>
    <dbReference type="NCBI Taxonomy" id="2512217"/>
    <lineage>
        <taxon>Bacteria</taxon>
        <taxon>Bacillati</taxon>
        <taxon>Actinomycetota</taxon>
        <taxon>Actinomycetes</taxon>
        <taxon>Propionibacteriales</taxon>
        <taxon>Kribbellaceae</taxon>
        <taxon>Kribbella</taxon>
    </lineage>
</organism>
<dbReference type="InterPro" id="IPR036291">
    <property type="entry name" value="NAD(P)-bd_dom_sf"/>
</dbReference>
<evidence type="ECO:0000259" key="1">
    <source>
        <dbReference type="Pfam" id="PF01408"/>
    </source>
</evidence>
<reference evidence="2 3" key="1">
    <citation type="journal article" date="2015" name="Stand. Genomic Sci.">
        <title>Genomic Encyclopedia of Bacterial and Archaeal Type Strains, Phase III: the genomes of soil and plant-associated and newly described type strains.</title>
        <authorList>
            <person name="Whitman W.B."/>
            <person name="Woyke T."/>
            <person name="Klenk H.P."/>
            <person name="Zhou Y."/>
            <person name="Lilburn T.G."/>
            <person name="Beck B.J."/>
            <person name="De Vos P."/>
            <person name="Vandamme P."/>
            <person name="Eisen J.A."/>
            <person name="Garrity G."/>
            <person name="Hugenholtz P."/>
            <person name="Kyrpides N.C."/>
        </authorList>
    </citation>
    <scope>NUCLEOTIDE SEQUENCE [LARGE SCALE GENOMIC DNA]</scope>
    <source>
        <strain evidence="2 3">VKM Ac-2541</strain>
    </source>
</reference>
<feature type="domain" description="Gfo/Idh/MocA-like oxidoreductase N-terminal" evidence="1">
    <location>
        <begin position="5"/>
        <end position="125"/>
    </location>
</feature>
<dbReference type="Proteomes" id="UP000295573">
    <property type="component" value="Unassembled WGS sequence"/>
</dbReference>
<keyword evidence="3" id="KW-1185">Reference proteome</keyword>